<dbReference type="PANTHER" id="PTHR40052">
    <property type="entry name" value="UPF0403 PROTEIN YQIW-RELATED"/>
    <property type="match status" value="1"/>
</dbReference>
<gene>
    <name evidence="2" type="ORF">ACFYM3_26845</name>
</gene>
<dbReference type="InterPro" id="IPR009474">
    <property type="entry name" value="BrxB/BrxA"/>
</dbReference>
<dbReference type="EMBL" id="JBIAFP010000017">
    <property type="protein sequence ID" value="MFE9228187.1"/>
    <property type="molecule type" value="Genomic_DNA"/>
</dbReference>
<evidence type="ECO:0000256" key="1">
    <source>
        <dbReference type="ARBA" id="ARBA00038305"/>
    </source>
</evidence>
<organism evidence="2 3">
    <name type="scientific">Streptomyces massasporeus</name>
    <dbReference type="NCBI Taxonomy" id="67324"/>
    <lineage>
        <taxon>Bacteria</taxon>
        <taxon>Bacillati</taxon>
        <taxon>Actinomycetota</taxon>
        <taxon>Actinomycetes</taxon>
        <taxon>Kitasatosporales</taxon>
        <taxon>Streptomycetaceae</taxon>
        <taxon>Streptomyces</taxon>
    </lineage>
</organism>
<name>A0ABW6LKY1_9ACTN</name>
<dbReference type="PANTHER" id="PTHR40052:SF2">
    <property type="entry name" value="BACILLIREDOXIN BRXA"/>
    <property type="match status" value="1"/>
</dbReference>
<reference evidence="2 3" key="1">
    <citation type="submission" date="2024-10" db="EMBL/GenBank/DDBJ databases">
        <title>The Natural Products Discovery Center: Release of the First 8490 Sequenced Strains for Exploring Actinobacteria Biosynthetic Diversity.</title>
        <authorList>
            <person name="Kalkreuter E."/>
            <person name="Kautsar S.A."/>
            <person name="Yang D."/>
            <person name="Bader C.D."/>
            <person name="Teijaro C.N."/>
            <person name="Fluegel L."/>
            <person name="Davis C.M."/>
            <person name="Simpson J.R."/>
            <person name="Lauterbach L."/>
            <person name="Steele A.D."/>
            <person name="Gui C."/>
            <person name="Meng S."/>
            <person name="Li G."/>
            <person name="Viehrig K."/>
            <person name="Ye F."/>
            <person name="Su P."/>
            <person name="Kiefer A.F."/>
            <person name="Nichols A."/>
            <person name="Cepeda A.J."/>
            <person name="Yan W."/>
            <person name="Fan B."/>
            <person name="Jiang Y."/>
            <person name="Adhikari A."/>
            <person name="Zheng C.-J."/>
            <person name="Schuster L."/>
            <person name="Cowan T.M."/>
            <person name="Smanski M.J."/>
            <person name="Chevrette M.G."/>
            <person name="De Carvalho L.P.S."/>
            <person name="Shen B."/>
        </authorList>
    </citation>
    <scope>NUCLEOTIDE SEQUENCE [LARGE SCALE GENOMIC DNA]</scope>
    <source>
        <strain evidence="2 3">NPDC007066</strain>
    </source>
</reference>
<proteinExistence type="inferred from homology"/>
<comment type="caution">
    <text evidence="2">The sequence shown here is derived from an EMBL/GenBank/DDBJ whole genome shotgun (WGS) entry which is preliminary data.</text>
</comment>
<dbReference type="RefSeq" id="WP_358285981.1">
    <property type="nucleotide sequence ID" value="NZ_JBEYGJ010000024.1"/>
</dbReference>
<accession>A0ABW6LKY1</accession>
<comment type="similarity">
    <text evidence="1">Belongs to the bacilliredoxin family.</text>
</comment>
<evidence type="ECO:0000313" key="2">
    <source>
        <dbReference type="EMBL" id="MFE9228187.1"/>
    </source>
</evidence>
<keyword evidence="3" id="KW-1185">Reference proteome</keyword>
<dbReference type="Pfam" id="PF06491">
    <property type="entry name" value="Disulph_isomer"/>
    <property type="match status" value="1"/>
</dbReference>
<dbReference type="Gene3D" id="3.40.30.10">
    <property type="entry name" value="Glutaredoxin"/>
    <property type="match status" value="1"/>
</dbReference>
<sequence length="141" mass="15324">MPYSPLLVKPMREELTSVGFVELLTAADVDRAMKDVATGVTLVAINSVTGCAAGMARPGVRRALSGDAKRPDRLLTVFDEQDIEATAQMRSYFADIPPSHPSFALFKDGELVHFVPRHRIEGRDAESVAADLEAAFNEHGQ</sequence>
<evidence type="ECO:0000313" key="3">
    <source>
        <dbReference type="Proteomes" id="UP001601288"/>
    </source>
</evidence>
<protein>
    <submittedName>
        <fullName evidence="2">BrxA/BrxB family bacilliredoxin</fullName>
    </submittedName>
</protein>
<dbReference type="Proteomes" id="UP001601288">
    <property type="component" value="Unassembled WGS sequence"/>
</dbReference>
<dbReference type="NCBIfam" id="TIGR04191">
    <property type="entry name" value="YphP_YqiW"/>
    <property type="match status" value="1"/>
</dbReference>